<dbReference type="Pfam" id="PF01381">
    <property type="entry name" value="HTH_3"/>
    <property type="match status" value="1"/>
</dbReference>
<dbReference type="AlphaFoldDB" id="A0A7J4X4U6"/>
<feature type="domain" description="HTH cro/C1-type" evidence="1">
    <location>
        <begin position="10"/>
        <end position="64"/>
    </location>
</feature>
<dbReference type="SUPFAM" id="SSF47413">
    <property type="entry name" value="lambda repressor-like DNA-binding domains"/>
    <property type="match status" value="1"/>
</dbReference>
<dbReference type="Proteomes" id="UP000436911">
    <property type="component" value="Unassembled WGS sequence"/>
</dbReference>
<accession>A0A7J4X4U6</accession>
<proteinExistence type="predicted"/>
<comment type="caution">
    <text evidence="2">The sequence shown here is derived from an EMBL/GenBank/DDBJ whole genome shotgun (WGS) entry which is preliminary data.</text>
</comment>
<reference evidence="2 3" key="1">
    <citation type="submission" date="2018-08" db="EMBL/GenBank/DDBJ databases">
        <title>Genome sequencing of Agrobacterium vitis strain ICMP 10754.</title>
        <authorList>
            <person name="Visnovsky S.B."/>
            <person name="Pitman A.R."/>
        </authorList>
    </citation>
    <scope>NUCLEOTIDE SEQUENCE [LARGE SCALE GENOMIC DNA]</scope>
    <source>
        <strain evidence="2 3">ICMP 10754</strain>
    </source>
</reference>
<sequence length="101" mass="11104">MQKEDWRARLSTALEKSDKSKRAVSLAAGLGPGYIHSILSEGKDPTVDNLIAVANALDVSVSYLLYGYDLTPETEKILSLLEKNPEARAGVFRILRSLQDN</sequence>
<gene>
    <name evidence="2" type="ORF">DXT89_14185</name>
</gene>
<name>A0A7J4X4U6_AGRVI</name>
<dbReference type="PROSITE" id="PS50943">
    <property type="entry name" value="HTH_CROC1"/>
    <property type="match status" value="1"/>
</dbReference>
<dbReference type="Gene3D" id="1.10.260.40">
    <property type="entry name" value="lambda repressor-like DNA-binding domains"/>
    <property type="match status" value="1"/>
</dbReference>
<protein>
    <submittedName>
        <fullName evidence="2">XRE family transcriptional regulator</fullName>
    </submittedName>
</protein>
<evidence type="ECO:0000259" key="1">
    <source>
        <dbReference type="PROSITE" id="PS50943"/>
    </source>
</evidence>
<dbReference type="InterPro" id="IPR001387">
    <property type="entry name" value="Cro/C1-type_HTH"/>
</dbReference>
<dbReference type="EMBL" id="QUSG01000006">
    <property type="protein sequence ID" value="KAA3527110.1"/>
    <property type="molecule type" value="Genomic_DNA"/>
</dbReference>
<dbReference type="SMART" id="SM00530">
    <property type="entry name" value="HTH_XRE"/>
    <property type="match status" value="1"/>
</dbReference>
<evidence type="ECO:0000313" key="3">
    <source>
        <dbReference type="Proteomes" id="UP000436911"/>
    </source>
</evidence>
<evidence type="ECO:0000313" key="2">
    <source>
        <dbReference type="EMBL" id="KAA3527110.1"/>
    </source>
</evidence>
<organism evidence="2 3">
    <name type="scientific">Agrobacterium vitis</name>
    <name type="common">Rhizobium vitis</name>
    <dbReference type="NCBI Taxonomy" id="373"/>
    <lineage>
        <taxon>Bacteria</taxon>
        <taxon>Pseudomonadati</taxon>
        <taxon>Pseudomonadota</taxon>
        <taxon>Alphaproteobacteria</taxon>
        <taxon>Hyphomicrobiales</taxon>
        <taxon>Rhizobiaceae</taxon>
        <taxon>Rhizobium/Agrobacterium group</taxon>
        <taxon>Agrobacterium</taxon>
    </lineage>
</organism>
<dbReference type="GO" id="GO:0003677">
    <property type="term" value="F:DNA binding"/>
    <property type="evidence" value="ECO:0007669"/>
    <property type="project" value="InterPro"/>
</dbReference>
<dbReference type="InterPro" id="IPR010982">
    <property type="entry name" value="Lambda_DNA-bd_dom_sf"/>
</dbReference>